<feature type="transmembrane region" description="Helical" evidence="6">
    <location>
        <begin position="148"/>
        <end position="167"/>
    </location>
</feature>
<evidence type="ECO:0000256" key="1">
    <source>
        <dbReference type="ARBA" id="ARBA00004651"/>
    </source>
</evidence>
<evidence type="ECO:0000259" key="7">
    <source>
        <dbReference type="PROSITE" id="PS50850"/>
    </source>
</evidence>
<feature type="transmembrane region" description="Helical" evidence="6">
    <location>
        <begin position="117"/>
        <end position="136"/>
    </location>
</feature>
<dbReference type="PROSITE" id="PS00216">
    <property type="entry name" value="SUGAR_TRANSPORT_1"/>
    <property type="match status" value="2"/>
</dbReference>
<feature type="transmembrane region" description="Helical" evidence="6">
    <location>
        <begin position="366"/>
        <end position="386"/>
    </location>
</feature>
<comment type="caution">
    <text evidence="8">The sequence shown here is derived from an EMBL/GenBank/DDBJ whole genome shotgun (WGS) entry which is preliminary data.</text>
</comment>
<keyword evidence="3 6" id="KW-0812">Transmembrane</keyword>
<gene>
    <name evidence="8" type="ORF">RM540_06880</name>
</gene>
<dbReference type="Gene3D" id="1.20.1250.20">
    <property type="entry name" value="MFS general substrate transporter like domains"/>
    <property type="match status" value="2"/>
</dbReference>
<dbReference type="InterPro" id="IPR050189">
    <property type="entry name" value="MFS_Efflux_Transporters"/>
</dbReference>
<dbReference type="InterPro" id="IPR036259">
    <property type="entry name" value="MFS_trans_sf"/>
</dbReference>
<feature type="transmembrane region" description="Helical" evidence="6">
    <location>
        <begin position="59"/>
        <end position="77"/>
    </location>
</feature>
<keyword evidence="5 6" id="KW-0472">Membrane</keyword>
<evidence type="ECO:0000256" key="6">
    <source>
        <dbReference type="SAM" id="Phobius"/>
    </source>
</evidence>
<feature type="transmembrane region" description="Helical" evidence="6">
    <location>
        <begin position="198"/>
        <end position="218"/>
    </location>
</feature>
<dbReference type="Pfam" id="PF07690">
    <property type="entry name" value="MFS_1"/>
    <property type="match status" value="1"/>
</dbReference>
<feature type="transmembrane region" description="Helical" evidence="6">
    <location>
        <begin position="277"/>
        <end position="297"/>
    </location>
</feature>
<reference evidence="8 9" key="1">
    <citation type="submission" date="2023-09" db="EMBL/GenBank/DDBJ databases">
        <authorList>
            <person name="Rey-Velasco X."/>
        </authorList>
    </citation>
    <scope>NUCLEOTIDE SEQUENCE [LARGE SCALE GENOMIC DNA]</scope>
    <source>
        <strain evidence="8 9">F394</strain>
    </source>
</reference>
<dbReference type="Proteomes" id="UP001267426">
    <property type="component" value="Unassembled WGS sequence"/>
</dbReference>
<dbReference type="InterPro" id="IPR011701">
    <property type="entry name" value="MFS"/>
</dbReference>
<name>A0ABU3BQC6_9BACT</name>
<proteinExistence type="predicted"/>
<dbReference type="PANTHER" id="PTHR43124:SF3">
    <property type="entry name" value="CHLORAMPHENICOL EFFLUX PUMP RV0191"/>
    <property type="match status" value="1"/>
</dbReference>
<dbReference type="RefSeq" id="WP_311662816.1">
    <property type="nucleotide sequence ID" value="NZ_JAVRHT010000013.1"/>
</dbReference>
<dbReference type="SUPFAM" id="SSF103473">
    <property type="entry name" value="MFS general substrate transporter"/>
    <property type="match status" value="1"/>
</dbReference>
<feature type="transmembrane region" description="Helical" evidence="6">
    <location>
        <begin position="83"/>
        <end position="105"/>
    </location>
</feature>
<evidence type="ECO:0000256" key="4">
    <source>
        <dbReference type="ARBA" id="ARBA00022989"/>
    </source>
</evidence>
<dbReference type="PANTHER" id="PTHR43124">
    <property type="entry name" value="PURINE EFFLUX PUMP PBUE"/>
    <property type="match status" value="1"/>
</dbReference>
<keyword evidence="2" id="KW-1003">Cell membrane</keyword>
<evidence type="ECO:0000313" key="9">
    <source>
        <dbReference type="Proteomes" id="UP001267426"/>
    </source>
</evidence>
<feature type="domain" description="Major facilitator superfamily (MFS) profile" evidence="7">
    <location>
        <begin position="1"/>
        <end position="390"/>
    </location>
</feature>
<feature type="transmembrane region" description="Helical" evidence="6">
    <location>
        <begin position="303"/>
        <end position="324"/>
    </location>
</feature>
<protein>
    <submittedName>
        <fullName evidence="8">MFS transporter</fullName>
    </submittedName>
</protein>
<feature type="transmembrane region" description="Helical" evidence="6">
    <location>
        <begin position="336"/>
        <end position="360"/>
    </location>
</feature>
<dbReference type="InterPro" id="IPR020846">
    <property type="entry name" value="MFS_dom"/>
</dbReference>
<accession>A0ABU3BQC6</accession>
<comment type="subcellular location">
    <subcellularLocation>
        <location evidence="1">Cell membrane</location>
        <topology evidence="1">Multi-pass membrane protein</topology>
    </subcellularLocation>
</comment>
<feature type="transmembrane region" description="Helical" evidence="6">
    <location>
        <begin position="238"/>
        <end position="265"/>
    </location>
</feature>
<dbReference type="PROSITE" id="PS50850">
    <property type="entry name" value="MFS"/>
    <property type="match status" value="1"/>
</dbReference>
<keyword evidence="9" id="KW-1185">Reference proteome</keyword>
<dbReference type="CDD" id="cd17325">
    <property type="entry name" value="MFS_MdtG_SLC18_like"/>
    <property type="match status" value="1"/>
</dbReference>
<evidence type="ECO:0000256" key="2">
    <source>
        <dbReference type="ARBA" id="ARBA00022475"/>
    </source>
</evidence>
<dbReference type="InterPro" id="IPR005829">
    <property type="entry name" value="Sugar_transporter_CS"/>
</dbReference>
<keyword evidence="4 6" id="KW-1133">Transmembrane helix</keyword>
<organism evidence="8 9">
    <name type="scientific">Rubrivirga litoralis</name>
    <dbReference type="NCBI Taxonomy" id="3075598"/>
    <lineage>
        <taxon>Bacteria</taxon>
        <taxon>Pseudomonadati</taxon>
        <taxon>Rhodothermota</taxon>
        <taxon>Rhodothermia</taxon>
        <taxon>Rhodothermales</taxon>
        <taxon>Rubricoccaceae</taxon>
        <taxon>Rubrivirga</taxon>
    </lineage>
</organism>
<feature type="transmembrane region" description="Helical" evidence="6">
    <location>
        <begin position="29"/>
        <end position="47"/>
    </location>
</feature>
<sequence>MFTAASQTIVVTPILPIIGEALGVGVGKLGLLVSAYSWVLAAAALVMGPISDRVGRRRVLLIGSGALAAALALHGLADTFGSLLTVRVLAGAGGGMLSGAAVSYCGDYFPYERRGWATGWVMSGVPFGLVLGIPIGRALAVGVGFRTPFVAFAGVMVIAFVLILTVVPQPDVRLSDERPTVAGALRQYRALLARRDTAVAVATYFLMYLGLGLLIVYLPQWLTTRFPLDVAVFGRPLAVFGLPLDFIATLFLVGGAASVAIGPRAGTLSDSVGRKPLILASCLGLAVVTAALTFVVAERWTAYPVYVAIMGLFAMRAAPLQALLTALVPGRQRGAFLSLTIAVGQIGTGLGATAAGALYADAGYRATTLVSAAVTLAMAALVWRALPEPTEQAA</sequence>
<evidence type="ECO:0000256" key="5">
    <source>
        <dbReference type="ARBA" id="ARBA00023136"/>
    </source>
</evidence>
<evidence type="ECO:0000256" key="3">
    <source>
        <dbReference type="ARBA" id="ARBA00022692"/>
    </source>
</evidence>
<dbReference type="EMBL" id="JAVRHT010000013">
    <property type="protein sequence ID" value="MDT0631473.1"/>
    <property type="molecule type" value="Genomic_DNA"/>
</dbReference>
<evidence type="ECO:0000313" key="8">
    <source>
        <dbReference type="EMBL" id="MDT0631473.1"/>
    </source>
</evidence>